<dbReference type="Proteomes" id="UP000238378">
    <property type="component" value="Unassembled WGS sequence"/>
</dbReference>
<evidence type="ECO:0000313" key="8">
    <source>
        <dbReference type="Proteomes" id="UP001267003"/>
    </source>
</evidence>
<dbReference type="InterPro" id="IPR000468">
    <property type="entry name" value="Barstar"/>
</dbReference>
<sequence>MKKNTISYVDKNKLSSLKKDLKALDYFVVEVPGDKIHTARQYLNFMGKEFKMPDYAGFDAYLDWMTDLSWIPNHRIGVIIDDYESFLNKDLRAKEIVIESFTDDVLPFWEKDVVRIMVGGKPRIFEVYIVK</sequence>
<reference evidence="3" key="3">
    <citation type="submission" date="2023-08" db="EMBL/GenBank/DDBJ databases">
        <authorList>
            <person name="Page C.A."/>
            <person name="Perez-Diaz I.M."/>
        </authorList>
    </citation>
    <scope>NUCLEOTIDE SEQUENCE</scope>
    <source>
        <strain evidence="3">7.8.46</strain>
    </source>
</reference>
<dbReference type="EMBL" id="JAVLAQ010000001">
    <property type="protein sequence ID" value="MDT6990319.1"/>
    <property type="molecule type" value="Genomic_DNA"/>
</dbReference>
<gene>
    <name evidence="4" type="ORF">C6Y08_06965</name>
    <name evidence="5" type="ORF">D6U18_06580</name>
    <name evidence="3" type="ORF">RI536_09385</name>
</gene>
<dbReference type="Proteomes" id="UP001267003">
    <property type="component" value="Unassembled WGS sequence"/>
</dbReference>
<accession>A0A2S9VUY8</accession>
<protein>
    <submittedName>
        <fullName evidence="3">Barstar family protein</fullName>
    </submittedName>
</protein>
<dbReference type="EMBL" id="PVOB01000099">
    <property type="protein sequence ID" value="PRO95002.1"/>
    <property type="molecule type" value="Genomic_DNA"/>
</dbReference>
<dbReference type="RefSeq" id="WP_105922232.1">
    <property type="nucleotide sequence ID" value="NZ_CP104714.1"/>
</dbReference>
<evidence type="ECO:0000313" key="3">
    <source>
        <dbReference type="EMBL" id="MDT6990319.1"/>
    </source>
</evidence>
<dbReference type="EMBL" id="RDCJ01000069">
    <property type="protein sequence ID" value="RMW48952.1"/>
    <property type="molecule type" value="Genomic_DNA"/>
</dbReference>
<evidence type="ECO:0000313" key="5">
    <source>
        <dbReference type="EMBL" id="RMW48952.1"/>
    </source>
</evidence>
<dbReference type="AlphaFoldDB" id="A0A2S9VUY8"/>
<organism evidence="3 8">
    <name type="scientific">Lactiplantibacillus pentosus</name>
    <name type="common">Lactobacillus pentosus</name>
    <dbReference type="NCBI Taxonomy" id="1589"/>
    <lineage>
        <taxon>Bacteria</taxon>
        <taxon>Bacillati</taxon>
        <taxon>Bacillota</taxon>
        <taxon>Bacilli</taxon>
        <taxon>Lactobacillales</taxon>
        <taxon>Lactobacillaceae</taxon>
        <taxon>Lactiplantibacillus</taxon>
    </lineage>
</organism>
<reference evidence="4 6" key="1">
    <citation type="submission" date="2018-03" db="EMBL/GenBank/DDBJ databases">
        <title>Draft Genome Sequences of six Lactobacillus pentosus Strains Isolated from Brines of Traditionally Fermented Spanish-Style Green Table Olives.</title>
        <authorList>
            <person name="Calero-Delgado B."/>
            <person name="Martin-Platero A.M."/>
            <person name="Perez-Pulido A.J."/>
            <person name="Benitez-Cabello A."/>
            <person name="Casimiro-Soriguer C.S."/>
            <person name="Martinez-Bueno M."/>
            <person name="Arroyo-Lopez F.N."/>
            <person name="Rodriguez-Gomez F."/>
            <person name="Bautista-Gallego J."/>
            <person name="Garrido-Fernandez A."/>
            <person name="Jimenez-Diaz R."/>
        </authorList>
    </citation>
    <scope>NUCLEOTIDE SEQUENCE [LARGE SCALE GENOMIC DNA]</scope>
    <source>
        <strain evidence="4 6">IG2</strain>
    </source>
</reference>
<comment type="caution">
    <text evidence="3">The sequence shown here is derived from an EMBL/GenBank/DDBJ whole genome shotgun (WGS) entry which is preliminary data.</text>
</comment>
<evidence type="ECO:0000313" key="6">
    <source>
        <dbReference type="Proteomes" id="UP000238378"/>
    </source>
</evidence>
<comment type="similarity">
    <text evidence="1">Belongs to the barstar family.</text>
</comment>
<name>A0A2S9VUY8_LACPE</name>
<keyword evidence="6" id="KW-1185">Reference proteome</keyword>
<dbReference type="SUPFAM" id="SSF52038">
    <property type="entry name" value="Barstar-related"/>
    <property type="match status" value="1"/>
</dbReference>
<proteinExistence type="inferred from homology"/>
<feature type="domain" description="Barstar (barnase inhibitor)" evidence="2">
    <location>
        <begin position="27"/>
        <end position="112"/>
    </location>
</feature>
<dbReference type="InterPro" id="IPR035905">
    <property type="entry name" value="Barstar-like_sf"/>
</dbReference>
<evidence type="ECO:0000259" key="2">
    <source>
        <dbReference type="Pfam" id="PF01337"/>
    </source>
</evidence>
<reference evidence="5 7" key="2">
    <citation type="submission" date="2018-10" db="EMBL/GenBank/DDBJ databases">
        <title>Genome sequences of five Lactobacillus pentosus strains isolated from brines of traditionally fermented spanish-style green table olives and differences between them.</title>
        <authorList>
            <person name="Jimenez Diaz R."/>
        </authorList>
    </citation>
    <scope>NUCLEOTIDE SEQUENCE [LARGE SCALE GENOMIC DNA]</scope>
    <source>
        <strain evidence="5 7">IG10</strain>
    </source>
</reference>
<dbReference type="Proteomes" id="UP000276249">
    <property type="component" value="Unassembled WGS sequence"/>
</dbReference>
<evidence type="ECO:0000256" key="1">
    <source>
        <dbReference type="ARBA" id="ARBA00006845"/>
    </source>
</evidence>
<evidence type="ECO:0000313" key="7">
    <source>
        <dbReference type="Proteomes" id="UP000276249"/>
    </source>
</evidence>
<evidence type="ECO:0000313" key="4">
    <source>
        <dbReference type="EMBL" id="PRO95002.1"/>
    </source>
</evidence>
<dbReference type="Pfam" id="PF01337">
    <property type="entry name" value="Barstar"/>
    <property type="match status" value="1"/>
</dbReference>